<comment type="caution">
    <text evidence="3">The sequence shown here is derived from an EMBL/GenBank/DDBJ whole genome shotgun (WGS) entry which is preliminary data.</text>
</comment>
<dbReference type="RefSeq" id="WP_188763707.1">
    <property type="nucleotide sequence ID" value="NZ_BMKK01000001.1"/>
</dbReference>
<evidence type="ECO:0000313" key="3">
    <source>
        <dbReference type="EMBL" id="GGD41405.1"/>
    </source>
</evidence>
<name>A0A916YDY0_9BACT</name>
<keyword evidence="4" id="KW-1185">Reference proteome</keyword>
<dbReference type="Gene3D" id="2.60.120.560">
    <property type="entry name" value="Exo-inulinase, domain 1"/>
    <property type="match status" value="1"/>
</dbReference>
<feature type="chain" id="PRO_5037219511" evidence="1">
    <location>
        <begin position="21"/>
        <end position="232"/>
    </location>
</feature>
<dbReference type="InterPro" id="IPR010496">
    <property type="entry name" value="AL/BT2_dom"/>
</dbReference>
<dbReference type="GO" id="GO:0016787">
    <property type="term" value="F:hydrolase activity"/>
    <property type="evidence" value="ECO:0007669"/>
    <property type="project" value="UniProtKB-KW"/>
</dbReference>
<dbReference type="EMBL" id="BMKK01000001">
    <property type="protein sequence ID" value="GGD41405.1"/>
    <property type="molecule type" value="Genomic_DNA"/>
</dbReference>
<evidence type="ECO:0000256" key="1">
    <source>
        <dbReference type="SAM" id="SignalP"/>
    </source>
</evidence>
<keyword evidence="3" id="KW-0378">Hydrolase</keyword>
<dbReference type="Proteomes" id="UP000609064">
    <property type="component" value="Unassembled WGS sequence"/>
</dbReference>
<gene>
    <name evidence="3" type="ORF">GCM10011514_01840</name>
</gene>
<keyword evidence="1" id="KW-0732">Signal</keyword>
<dbReference type="AlphaFoldDB" id="A0A916YDY0"/>
<proteinExistence type="predicted"/>
<organism evidence="3 4">
    <name type="scientific">Emticicia aquatilis</name>
    <dbReference type="NCBI Taxonomy" id="1537369"/>
    <lineage>
        <taxon>Bacteria</taxon>
        <taxon>Pseudomonadati</taxon>
        <taxon>Bacteroidota</taxon>
        <taxon>Cytophagia</taxon>
        <taxon>Cytophagales</taxon>
        <taxon>Leadbetterellaceae</taxon>
        <taxon>Emticicia</taxon>
    </lineage>
</organism>
<feature type="signal peptide" evidence="1">
    <location>
        <begin position="1"/>
        <end position="20"/>
    </location>
</feature>
<sequence>MKTISKILALTLLVASTSFAQKKGKWVTLFDGKTFTNWHVYNKAGQPITDKWKIQDGTLVFTGKAKGEKHGDDLITDKEYENFELELEWKVSEGANSGIFYGVFEDAKYSVPYLTAPEIQVLDNERHPDAKAGKDGNHKAGSLYDMIPSASVTKPAGVWNTVKIVKNKGEVSIYQNGTLSVKYKSEGPEWDAMVAKSKFKGWEGFGKYSKGKIGLQDHGDAVSFKNIRIKEL</sequence>
<accession>A0A916YDY0</accession>
<feature type="domain" description="3-keto-alpha-glucoside-1,2-lyase/3-keto-2-hydroxy-glucal hydratase" evidence="2">
    <location>
        <begin position="25"/>
        <end position="230"/>
    </location>
</feature>
<reference evidence="3" key="1">
    <citation type="journal article" date="2014" name="Int. J. Syst. Evol. Microbiol.">
        <title>Complete genome sequence of Corynebacterium casei LMG S-19264T (=DSM 44701T), isolated from a smear-ripened cheese.</title>
        <authorList>
            <consortium name="US DOE Joint Genome Institute (JGI-PGF)"/>
            <person name="Walter F."/>
            <person name="Albersmeier A."/>
            <person name="Kalinowski J."/>
            <person name="Ruckert C."/>
        </authorList>
    </citation>
    <scope>NUCLEOTIDE SEQUENCE</scope>
    <source>
        <strain evidence="3">CGMCC 1.15958</strain>
    </source>
</reference>
<dbReference type="Pfam" id="PF06439">
    <property type="entry name" value="3keto-disac_hyd"/>
    <property type="match status" value="1"/>
</dbReference>
<protein>
    <submittedName>
        <fullName evidence="3">Glycosyl hydrolase</fullName>
    </submittedName>
</protein>
<reference evidence="3" key="2">
    <citation type="submission" date="2020-09" db="EMBL/GenBank/DDBJ databases">
        <authorList>
            <person name="Sun Q."/>
            <person name="Zhou Y."/>
        </authorList>
    </citation>
    <scope>NUCLEOTIDE SEQUENCE</scope>
    <source>
        <strain evidence="3">CGMCC 1.15958</strain>
    </source>
</reference>
<evidence type="ECO:0000313" key="4">
    <source>
        <dbReference type="Proteomes" id="UP000609064"/>
    </source>
</evidence>
<evidence type="ECO:0000259" key="2">
    <source>
        <dbReference type="Pfam" id="PF06439"/>
    </source>
</evidence>